<dbReference type="FunFam" id="3.30.70.270:FF:000001">
    <property type="entry name" value="Diguanylate cyclase domain protein"/>
    <property type="match status" value="1"/>
</dbReference>
<reference evidence="3" key="2">
    <citation type="submission" date="2021-08" db="EMBL/GenBank/DDBJ databases">
        <authorList>
            <person name="Dalcin Martins P."/>
        </authorList>
    </citation>
    <scope>NUCLEOTIDE SEQUENCE</scope>
    <source>
        <strain evidence="3">MAG_39</strain>
    </source>
</reference>
<dbReference type="Pfam" id="PF00990">
    <property type="entry name" value="GGDEF"/>
    <property type="match status" value="1"/>
</dbReference>
<comment type="caution">
    <text evidence="3">The sequence shown here is derived from an EMBL/GenBank/DDBJ whole genome shotgun (WGS) entry which is preliminary data.</text>
</comment>
<dbReference type="PANTHER" id="PTHR46663">
    <property type="entry name" value="DIGUANYLATE CYCLASE DGCT-RELATED"/>
    <property type="match status" value="1"/>
</dbReference>
<name>A0A953M268_9BACT</name>
<dbReference type="NCBIfam" id="TIGR00229">
    <property type="entry name" value="sensory_box"/>
    <property type="match status" value="1"/>
</dbReference>
<organism evidence="3 4">
    <name type="scientific">Candidatus Nitrobium versatile</name>
    <dbReference type="NCBI Taxonomy" id="2884831"/>
    <lineage>
        <taxon>Bacteria</taxon>
        <taxon>Pseudomonadati</taxon>
        <taxon>Nitrospirota</taxon>
        <taxon>Nitrospiria</taxon>
        <taxon>Nitrospirales</taxon>
        <taxon>Nitrospiraceae</taxon>
        <taxon>Candidatus Nitrobium</taxon>
    </lineage>
</organism>
<gene>
    <name evidence="3" type="ORF">K8I29_12010</name>
</gene>
<dbReference type="Gene3D" id="3.30.70.270">
    <property type="match status" value="1"/>
</dbReference>
<dbReference type="SMART" id="SM00091">
    <property type="entry name" value="PAS"/>
    <property type="match status" value="1"/>
</dbReference>
<dbReference type="InterPro" id="IPR000160">
    <property type="entry name" value="GGDEF_dom"/>
</dbReference>
<dbReference type="PANTHER" id="PTHR46663:SF4">
    <property type="entry name" value="DIGUANYLATE CYCLASE DGCT-RELATED"/>
    <property type="match status" value="1"/>
</dbReference>
<protein>
    <submittedName>
        <fullName evidence="3">Sensor domain-containing diguanylate cyclase</fullName>
    </submittedName>
</protein>
<feature type="domain" description="GGDEF" evidence="2">
    <location>
        <begin position="170"/>
        <end position="301"/>
    </location>
</feature>
<dbReference type="PROSITE" id="PS50887">
    <property type="entry name" value="GGDEF"/>
    <property type="match status" value="1"/>
</dbReference>
<dbReference type="PROSITE" id="PS50112">
    <property type="entry name" value="PAS"/>
    <property type="match status" value="1"/>
</dbReference>
<dbReference type="InterPro" id="IPR000014">
    <property type="entry name" value="PAS"/>
</dbReference>
<dbReference type="InterPro" id="IPR029787">
    <property type="entry name" value="Nucleotide_cyclase"/>
</dbReference>
<feature type="domain" description="PAS" evidence="1">
    <location>
        <begin position="7"/>
        <end position="47"/>
    </location>
</feature>
<proteinExistence type="predicted"/>
<dbReference type="SUPFAM" id="SSF55073">
    <property type="entry name" value="Nucleotide cyclase"/>
    <property type="match status" value="1"/>
</dbReference>
<dbReference type="CDD" id="cd00130">
    <property type="entry name" value="PAS"/>
    <property type="match status" value="1"/>
</dbReference>
<evidence type="ECO:0000259" key="2">
    <source>
        <dbReference type="PROSITE" id="PS50887"/>
    </source>
</evidence>
<dbReference type="InterPro" id="IPR052163">
    <property type="entry name" value="DGC-Regulatory_Protein"/>
</dbReference>
<dbReference type="GO" id="GO:0003824">
    <property type="term" value="F:catalytic activity"/>
    <property type="evidence" value="ECO:0007669"/>
    <property type="project" value="UniProtKB-ARBA"/>
</dbReference>
<sequence>MEDCVAYKDLLDNLYEGVYFVDTGRKITYWNKGAERISGYSASEVVGSRCADNILVHIDERGKELCKHGCPLVSAMLNGKSHCEDRVYLHHKSGHRVPVAVSVSTIRDPGGTAVGAIEVFRDTDSRTLDPQLIEDLKRAALLDTLTGLPNRRYIEMKLSASFEELRRHGIPFGVLFADIDHFKRINDTYGHSAGDNVLKMVGSTLHGNMRAYDMVGRWGGEEFIAVVSHVDRDQLLVVADKLRSLVEHSFLSHGDIVIRVTATMGATLARPDDTQESLLERADRLLYRGKSCGRNCSILEE</sequence>
<dbReference type="Gene3D" id="3.30.450.20">
    <property type="entry name" value="PAS domain"/>
    <property type="match status" value="1"/>
</dbReference>
<dbReference type="Proteomes" id="UP000705867">
    <property type="component" value="Unassembled WGS sequence"/>
</dbReference>
<evidence type="ECO:0000313" key="3">
    <source>
        <dbReference type="EMBL" id="MBZ0156918.1"/>
    </source>
</evidence>
<dbReference type="SUPFAM" id="SSF55785">
    <property type="entry name" value="PYP-like sensor domain (PAS domain)"/>
    <property type="match status" value="1"/>
</dbReference>
<dbReference type="InterPro" id="IPR035965">
    <property type="entry name" value="PAS-like_dom_sf"/>
</dbReference>
<evidence type="ECO:0000313" key="4">
    <source>
        <dbReference type="Proteomes" id="UP000705867"/>
    </source>
</evidence>
<dbReference type="NCBIfam" id="TIGR00254">
    <property type="entry name" value="GGDEF"/>
    <property type="match status" value="1"/>
</dbReference>
<dbReference type="EMBL" id="JAIOIV010000095">
    <property type="protein sequence ID" value="MBZ0156918.1"/>
    <property type="molecule type" value="Genomic_DNA"/>
</dbReference>
<accession>A0A953M268</accession>
<evidence type="ECO:0000259" key="1">
    <source>
        <dbReference type="PROSITE" id="PS50112"/>
    </source>
</evidence>
<dbReference type="AlphaFoldDB" id="A0A953M268"/>
<reference evidence="3" key="1">
    <citation type="journal article" date="2021" name="bioRxiv">
        <title>Unraveling nitrogen, sulfur and carbon metabolic pathways and microbial community transcriptional responses to substrate deprivation and toxicity stresses in a bioreactor mimicking anoxic brackish coastal sediment conditions.</title>
        <authorList>
            <person name="Martins P.D."/>
            <person name="Echeveste M.J."/>
            <person name="Arshad A."/>
            <person name="Kurth J."/>
            <person name="Ouboter H."/>
            <person name="Jetten M.S.M."/>
            <person name="Welte C.U."/>
        </authorList>
    </citation>
    <scope>NUCLEOTIDE SEQUENCE</scope>
    <source>
        <strain evidence="3">MAG_39</strain>
    </source>
</reference>
<dbReference type="Pfam" id="PF13426">
    <property type="entry name" value="PAS_9"/>
    <property type="match status" value="1"/>
</dbReference>
<dbReference type="SMART" id="SM00267">
    <property type="entry name" value="GGDEF"/>
    <property type="match status" value="1"/>
</dbReference>
<dbReference type="InterPro" id="IPR043128">
    <property type="entry name" value="Rev_trsase/Diguanyl_cyclase"/>
</dbReference>
<dbReference type="CDD" id="cd01949">
    <property type="entry name" value="GGDEF"/>
    <property type="match status" value="1"/>
</dbReference>